<dbReference type="Proteomes" id="UP000827976">
    <property type="component" value="Chromosome 5"/>
</dbReference>
<gene>
    <name evidence="1" type="ORF">IHE45_05G232900</name>
</gene>
<reference evidence="2" key="1">
    <citation type="journal article" date="2022" name="Nat. Commun.">
        <title>Chromosome evolution and the genetic basis of agronomically important traits in greater yam.</title>
        <authorList>
            <person name="Bredeson J.V."/>
            <person name="Lyons J.B."/>
            <person name="Oniyinde I.O."/>
            <person name="Okereke N.R."/>
            <person name="Kolade O."/>
            <person name="Nnabue I."/>
            <person name="Nwadili C.O."/>
            <person name="Hribova E."/>
            <person name="Parker M."/>
            <person name="Nwogha J."/>
            <person name="Shu S."/>
            <person name="Carlson J."/>
            <person name="Kariba R."/>
            <person name="Muthemba S."/>
            <person name="Knop K."/>
            <person name="Barton G.J."/>
            <person name="Sherwood A.V."/>
            <person name="Lopez-Montes A."/>
            <person name="Asiedu R."/>
            <person name="Jamnadass R."/>
            <person name="Muchugi A."/>
            <person name="Goodstein D."/>
            <person name="Egesi C.N."/>
            <person name="Featherston J."/>
            <person name="Asfaw A."/>
            <person name="Simpson G.G."/>
            <person name="Dolezel J."/>
            <person name="Hendre P.S."/>
            <person name="Van Deynze A."/>
            <person name="Kumar P.L."/>
            <person name="Obidiegwu J.E."/>
            <person name="Bhattacharjee R."/>
            <person name="Rokhsar D.S."/>
        </authorList>
    </citation>
    <scope>NUCLEOTIDE SEQUENCE [LARGE SCALE GENOMIC DNA]</scope>
    <source>
        <strain evidence="2">cv. TDa95/00328</strain>
    </source>
</reference>
<keyword evidence="2" id="KW-1185">Reference proteome</keyword>
<organism evidence="1 2">
    <name type="scientific">Dioscorea alata</name>
    <name type="common">Purple yam</name>
    <dbReference type="NCBI Taxonomy" id="55571"/>
    <lineage>
        <taxon>Eukaryota</taxon>
        <taxon>Viridiplantae</taxon>
        <taxon>Streptophyta</taxon>
        <taxon>Embryophyta</taxon>
        <taxon>Tracheophyta</taxon>
        <taxon>Spermatophyta</taxon>
        <taxon>Magnoliopsida</taxon>
        <taxon>Liliopsida</taxon>
        <taxon>Dioscoreales</taxon>
        <taxon>Dioscoreaceae</taxon>
        <taxon>Dioscorea</taxon>
    </lineage>
</organism>
<proteinExistence type="predicted"/>
<dbReference type="EMBL" id="CM037015">
    <property type="protein sequence ID" value="KAH7684299.1"/>
    <property type="molecule type" value="Genomic_DNA"/>
</dbReference>
<sequence length="402" mass="44519">MKGFSLRSRKIFVFGLWILLSMNEFMLFSAKVFNVKNFGAVGDGNTDSTKAFEIAWKKACRNRGKPRVVIPEGVFLIRPLVLRGPCKSHKMLVHVEGVVKAPINITVFKNKKEWILFQHVERVIVSGFGKFDGRGAFAWPLNQCTKQKHCNFLPSSIKFNYVTNGTIQGISSVNSKSFHLSIHNSMHIKLHDIKISAPEDSPNTDGIHITDSSNITITSSIIGTGDDCISIGPGSRRVLISGVFCGPGHGISVGSLGRYENERDVVGLRVRNCTLTGTRNGVRVKTWPASPKSSASHLVFEDILMNNVHNPIFIDQNYSPYGPPKKQRPSEVQIRKVRFHKIRGTSSSKVAVRLMCSKAVPCQDVELSDIDLRYYEQGQNTLASCANVHGVSKGLLKPPPCF</sequence>
<evidence type="ECO:0000313" key="1">
    <source>
        <dbReference type="EMBL" id="KAH7684299.1"/>
    </source>
</evidence>
<name>A0ACB7WA86_DIOAL</name>
<keyword evidence="1" id="KW-0378">Hydrolase</keyword>
<keyword evidence="1" id="KW-0326">Glycosidase</keyword>
<comment type="caution">
    <text evidence="1">The sequence shown here is derived from an EMBL/GenBank/DDBJ whole genome shotgun (WGS) entry which is preliminary data.</text>
</comment>
<evidence type="ECO:0000313" key="2">
    <source>
        <dbReference type="Proteomes" id="UP000827976"/>
    </source>
</evidence>
<dbReference type="EC" id="3.2.1.15" evidence="1"/>
<protein>
    <submittedName>
        <fullName evidence="1">Polygalacturonase protein</fullName>
        <ecNumber evidence="1">3.2.1.15</ecNumber>
    </submittedName>
</protein>
<accession>A0ACB7WA86</accession>